<reference evidence="9 10" key="1">
    <citation type="submission" date="2020-08" db="EMBL/GenBank/DDBJ databases">
        <title>Genomic Encyclopedia of Type Strains, Phase IV (KMG-IV): sequencing the most valuable type-strain genomes for metagenomic binning, comparative biology and taxonomic classification.</title>
        <authorList>
            <person name="Goeker M."/>
        </authorList>
    </citation>
    <scope>NUCLEOTIDE SEQUENCE [LARGE SCALE GENOMIC DNA]</scope>
    <source>
        <strain evidence="9 10">DSM 12252</strain>
    </source>
</reference>
<evidence type="ECO:0000256" key="3">
    <source>
        <dbReference type="ARBA" id="ARBA00022452"/>
    </source>
</evidence>
<dbReference type="AlphaFoldDB" id="A0A7W7YCN0"/>
<dbReference type="EMBL" id="JACHIG010000007">
    <property type="protein sequence ID" value="MBB5033731.1"/>
    <property type="molecule type" value="Genomic_DNA"/>
</dbReference>
<comment type="subcellular location">
    <subcellularLocation>
        <location evidence="1">Cell outer membrane</location>
        <topology evidence="1">Multi-pass membrane protein</topology>
    </subcellularLocation>
</comment>
<evidence type="ECO:0000256" key="5">
    <source>
        <dbReference type="ARBA" id="ARBA00022729"/>
    </source>
</evidence>
<accession>A0A7W7YCN0</accession>
<keyword evidence="6" id="KW-0472">Membrane</keyword>
<dbReference type="RefSeq" id="WP_184340837.1">
    <property type="nucleotide sequence ID" value="NZ_JACHIG010000007.1"/>
</dbReference>
<keyword evidence="10" id="KW-1185">Reference proteome</keyword>
<keyword evidence="5 8" id="KW-0732">Signal</keyword>
<dbReference type="Gene3D" id="2.40.160.60">
    <property type="entry name" value="Outer membrane protein transport protein (OMPP1/FadL/TodX)"/>
    <property type="match status" value="1"/>
</dbReference>
<dbReference type="Pfam" id="PF03349">
    <property type="entry name" value="Toluene_X"/>
    <property type="match status" value="1"/>
</dbReference>
<evidence type="ECO:0000256" key="2">
    <source>
        <dbReference type="ARBA" id="ARBA00008163"/>
    </source>
</evidence>
<evidence type="ECO:0000313" key="10">
    <source>
        <dbReference type="Proteomes" id="UP000590740"/>
    </source>
</evidence>
<keyword evidence="3" id="KW-1134">Transmembrane beta strand</keyword>
<gene>
    <name evidence="9" type="ORF">HNQ65_003321</name>
</gene>
<comment type="caution">
    <text evidence="9">The sequence shown here is derived from an EMBL/GenBank/DDBJ whole genome shotgun (WGS) entry which is preliminary data.</text>
</comment>
<dbReference type="PANTHER" id="PTHR35093:SF8">
    <property type="entry name" value="OUTER MEMBRANE PROTEIN NMB0088-RELATED"/>
    <property type="match status" value="1"/>
</dbReference>
<sequence>MKACAYYSVLLLALLAIKTHASETLSVVPDSAQALGIVGGRYANLSDASAVRVSPANIMQIKKTELLINAAMWHGDIRFTQNGGQSVDMNRPWVYPASMYLVQPIIDDRLSFGLGISTPYGMASAYPKGMGAPLRYALPYLSNLITVDITPAFAVKVTEDLSFAVGMDIMYADLQMKQFYPWGSLVPGASEGDIQIHGQGWGVGAYAGVNWTVAKRHRFALVGRLPVKVRFRGDFKASNMPPALMGLGFSQNSNFNSDMTFPGSISAGYGFDVTDRFTIGFDFKWSQNSSHDDLPLLIGNNQPLLGGATSSVFGWRNSIDLGTGMTYKLNESWVLRGGYMYSENSQPANSYSPMVCTNDRSILSLGVGWRGKSRSVDFTYAYVYNPTRVISGSSSNPPGQFDGSYRHQWQVFSLSVTQRF</sequence>
<proteinExistence type="inferred from homology"/>
<feature type="signal peptide" evidence="8">
    <location>
        <begin position="1"/>
        <end position="21"/>
    </location>
</feature>
<comment type="similarity">
    <text evidence="2">Belongs to the OmpP1/FadL family.</text>
</comment>
<dbReference type="PANTHER" id="PTHR35093">
    <property type="entry name" value="OUTER MEMBRANE PROTEIN NMB0088-RELATED"/>
    <property type="match status" value="1"/>
</dbReference>
<evidence type="ECO:0000256" key="8">
    <source>
        <dbReference type="SAM" id="SignalP"/>
    </source>
</evidence>
<dbReference type="InterPro" id="IPR005017">
    <property type="entry name" value="OMPP1/FadL/TodX"/>
</dbReference>
<evidence type="ECO:0000256" key="1">
    <source>
        <dbReference type="ARBA" id="ARBA00004571"/>
    </source>
</evidence>
<name>A0A7W7YCN0_9BACT</name>
<dbReference type="SUPFAM" id="SSF56935">
    <property type="entry name" value="Porins"/>
    <property type="match status" value="1"/>
</dbReference>
<evidence type="ECO:0000256" key="6">
    <source>
        <dbReference type="ARBA" id="ARBA00023136"/>
    </source>
</evidence>
<feature type="chain" id="PRO_5031428375" evidence="8">
    <location>
        <begin position="22"/>
        <end position="420"/>
    </location>
</feature>
<protein>
    <submittedName>
        <fullName evidence="9">Long-chain fatty acid transport protein</fullName>
    </submittedName>
</protein>
<evidence type="ECO:0000256" key="7">
    <source>
        <dbReference type="ARBA" id="ARBA00023237"/>
    </source>
</evidence>
<evidence type="ECO:0000256" key="4">
    <source>
        <dbReference type="ARBA" id="ARBA00022692"/>
    </source>
</evidence>
<evidence type="ECO:0000313" key="9">
    <source>
        <dbReference type="EMBL" id="MBB5033731.1"/>
    </source>
</evidence>
<organism evidence="9 10">
    <name type="scientific">Prosthecobacter vanneervenii</name>
    <dbReference type="NCBI Taxonomy" id="48466"/>
    <lineage>
        <taxon>Bacteria</taxon>
        <taxon>Pseudomonadati</taxon>
        <taxon>Verrucomicrobiota</taxon>
        <taxon>Verrucomicrobiia</taxon>
        <taxon>Verrucomicrobiales</taxon>
        <taxon>Verrucomicrobiaceae</taxon>
        <taxon>Prosthecobacter</taxon>
    </lineage>
</organism>
<dbReference type="GO" id="GO:0015483">
    <property type="term" value="F:long-chain fatty acid transporting porin activity"/>
    <property type="evidence" value="ECO:0007669"/>
    <property type="project" value="TreeGrafter"/>
</dbReference>
<dbReference type="GO" id="GO:0009279">
    <property type="term" value="C:cell outer membrane"/>
    <property type="evidence" value="ECO:0007669"/>
    <property type="project" value="UniProtKB-SubCell"/>
</dbReference>
<keyword evidence="7" id="KW-0998">Cell outer membrane</keyword>
<dbReference type="Proteomes" id="UP000590740">
    <property type="component" value="Unassembled WGS sequence"/>
</dbReference>
<keyword evidence="4" id="KW-0812">Transmembrane</keyword>